<evidence type="ECO:0000259" key="1">
    <source>
        <dbReference type="Pfam" id="PF04773"/>
    </source>
</evidence>
<dbReference type="InterPro" id="IPR006860">
    <property type="entry name" value="FecR"/>
</dbReference>
<protein>
    <recommendedName>
        <fullName evidence="1">FecR protein domain-containing protein</fullName>
    </recommendedName>
</protein>
<dbReference type="Proteomes" id="UP000218327">
    <property type="component" value="Unassembled WGS sequence"/>
</dbReference>
<evidence type="ECO:0000313" key="2">
    <source>
        <dbReference type="EMBL" id="PCJ23448.1"/>
    </source>
</evidence>
<gene>
    <name evidence="2" type="ORF">COA96_11905</name>
</gene>
<dbReference type="Gene3D" id="2.60.120.1440">
    <property type="match status" value="1"/>
</dbReference>
<dbReference type="Pfam" id="PF04773">
    <property type="entry name" value="FecR"/>
    <property type="match status" value="1"/>
</dbReference>
<proteinExistence type="predicted"/>
<dbReference type="EMBL" id="NVVJ01000039">
    <property type="protein sequence ID" value="PCJ23448.1"/>
    <property type="molecule type" value="Genomic_DNA"/>
</dbReference>
<dbReference type="PANTHER" id="PTHR38731">
    <property type="entry name" value="LIPL45-RELATED LIPOPROTEIN-RELATED"/>
    <property type="match status" value="1"/>
</dbReference>
<reference evidence="3" key="1">
    <citation type="submission" date="2017-08" db="EMBL/GenBank/DDBJ databases">
        <title>A dynamic microbial community with high functional redundancy inhabits the cold, oxic subseafloor aquifer.</title>
        <authorList>
            <person name="Tully B.J."/>
            <person name="Wheat C.G."/>
            <person name="Glazer B.T."/>
            <person name="Huber J.A."/>
        </authorList>
    </citation>
    <scope>NUCLEOTIDE SEQUENCE [LARGE SCALE GENOMIC DNA]</scope>
</reference>
<evidence type="ECO:0000313" key="3">
    <source>
        <dbReference type="Proteomes" id="UP000218327"/>
    </source>
</evidence>
<dbReference type="AlphaFoldDB" id="A0A2A5AXC8"/>
<feature type="domain" description="FecR protein" evidence="1">
    <location>
        <begin position="78"/>
        <end position="177"/>
    </location>
</feature>
<dbReference type="PANTHER" id="PTHR38731:SF1">
    <property type="entry name" value="FECR PROTEIN DOMAIN-CONTAINING PROTEIN"/>
    <property type="match status" value="1"/>
</dbReference>
<comment type="caution">
    <text evidence="2">The sequence shown here is derived from an EMBL/GenBank/DDBJ whole genome shotgun (WGS) entry which is preliminary data.</text>
</comment>
<accession>A0A2A5AXC8</accession>
<sequence>MKYWRSSSVFKHAKLITMNISIPKFIILTTLGCFFILSSSAQLNLAGRVVATIGQIEVVRFDGTHQAVIRRSDINVGDTIKTFSDSMVQLRFVDSGLVSLCSDSELKIVQYQYQGANSDRVELYLVKGKLRTITGEIKGEAYLLVVNGARISNRGTDYEVAIVGDEQAYVGVYTGGITITNELGEVNLGIGADYDFASLRKNFASVGSLLQPPDLGGTC</sequence>
<organism evidence="2 3">
    <name type="scientific">SAR86 cluster bacterium</name>
    <dbReference type="NCBI Taxonomy" id="2030880"/>
    <lineage>
        <taxon>Bacteria</taxon>
        <taxon>Pseudomonadati</taxon>
        <taxon>Pseudomonadota</taxon>
        <taxon>Gammaproteobacteria</taxon>
        <taxon>SAR86 cluster</taxon>
    </lineage>
</organism>
<name>A0A2A5AXC8_9GAMM</name>